<dbReference type="PANTHER" id="PTHR28533">
    <property type="entry name" value="PROTEIN PBN1"/>
    <property type="match status" value="1"/>
</dbReference>
<accession>A0AAD6YFU6</accession>
<comment type="pathway">
    <text evidence="2 11">Glycolipid biosynthesis; glycosylphosphatidylinositol-anchor biosynthesis.</text>
</comment>
<evidence type="ECO:0000256" key="4">
    <source>
        <dbReference type="ARBA" id="ARBA00020410"/>
    </source>
</evidence>
<dbReference type="SMART" id="SM00780">
    <property type="entry name" value="PIG-X"/>
    <property type="match status" value="1"/>
</dbReference>
<reference evidence="12" key="1">
    <citation type="submission" date="2023-03" db="EMBL/GenBank/DDBJ databases">
        <title>Massive genome expansion in bonnet fungi (Mycena s.s.) driven by repeated elements and novel gene families across ecological guilds.</title>
        <authorList>
            <consortium name="Lawrence Berkeley National Laboratory"/>
            <person name="Harder C.B."/>
            <person name="Miyauchi S."/>
            <person name="Viragh M."/>
            <person name="Kuo A."/>
            <person name="Thoen E."/>
            <person name="Andreopoulos B."/>
            <person name="Lu D."/>
            <person name="Skrede I."/>
            <person name="Drula E."/>
            <person name="Henrissat B."/>
            <person name="Morin E."/>
            <person name="Kohler A."/>
            <person name="Barry K."/>
            <person name="LaButti K."/>
            <person name="Morin E."/>
            <person name="Salamov A."/>
            <person name="Lipzen A."/>
            <person name="Mereny Z."/>
            <person name="Hegedus B."/>
            <person name="Baldrian P."/>
            <person name="Stursova M."/>
            <person name="Weitz H."/>
            <person name="Taylor A."/>
            <person name="Grigoriev I.V."/>
            <person name="Nagy L.G."/>
            <person name="Martin F."/>
            <person name="Kauserud H."/>
        </authorList>
    </citation>
    <scope>NUCLEOTIDE SEQUENCE</scope>
    <source>
        <strain evidence="12">9144</strain>
    </source>
</reference>
<keyword evidence="5 11" id="KW-0337">GPI-anchor biosynthesis</keyword>
<proteinExistence type="inferred from homology"/>
<evidence type="ECO:0000256" key="8">
    <source>
        <dbReference type="ARBA" id="ARBA00022989"/>
    </source>
</evidence>
<gene>
    <name evidence="12" type="ORF">GGX14DRAFT_394124</name>
</gene>
<evidence type="ECO:0000256" key="3">
    <source>
        <dbReference type="ARBA" id="ARBA00010345"/>
    </source>
</evidence>
<protein>
    <recommendedName>
        <fullName evidence="4 11">Protein PBN1</fullName>
    </recommendedName>
</protein>
<evidence type="ECO:0000256" key="5">
    <source>
        <dbReference type="ARBA" id="ARBA00022502"/>
    </source>
</evidence>
<keyword evidence="7 11" id="KW-0256">Endoplasmic reticulum</keyword>
<evidence type="ECO:0000256" key="11">
    <source>
        <dbReference type="RuleBase" id="RU366056"/>
    </source>
</evidence>
<evidence type="ECO:0000256" key="10">
    <source>
        <dbReference type="ARBA" id="ARBA00023180"/>
    </source>
</evidence>
<evidence type="ECO:0000256" key="6">
    <source>
        <dbReference type="ARBA" id="ARBA00022692"/>
    </source>
</evidence>
<keyword evidence="8 11" id="KW-1133">Transmembrane helix</keyword>
<evidence type="ECO:0000313" key="13">
    <source>
        <dbReference type="Proteomes" id="UP001219525"/>
    </source>
</evidence>
<comment type="caution">
    <text evidence="12">The sequence shown here is derived from an EMBL/GenBank/DDBJ whole genome shotgun (WGS) entry which is preliminary data.</text>
</comment>
<dbReference type="GO" id="GO:1990529">
    <property type="term" value="C:glycosylphosphatidylinositol-mannosyltransferase I complex"/>
    <property type="evidence" value="ECO:0007669"/>
    <property type="project" value="TreeGrafter"/>
</dbReference>
<dbReference type="GO" id="GO:0000030">
    <property type="term" value="F:mannosyltransferase activity"/>
    <property type="evidence" value="ECO:0007669"/>
    <property type="project" value="TreeGrafter"/>
</dbReference>
<dbReference type="EMBL" id="JARJCW010000026">
    <property type="protein sequence ID" value="KAJ7211166.1"/>
    <property type="molecule type" value="Genomic_DNA"/>
</dbReference>
<comment type="function">
    <text evidence="11">Required for proper folding and/or the stability of a subset of proteins in the endoplasmic reticulum. Component of glycosylphosphatidylinositol-mannosyltransferase 1 which transfers the first of the 4 mannoses in the GPI-anchor precursors during GPI-anchor biosynthesis. Probably acts by stabilizing the mannosyltransferase GPI14.</text>
</comment>
<dbReference type="InterPro" id="IPR013233">
    <property type="entry name" value="PIG-X/PBN1"/>
</dbReference>
<dbReference type="Pfam" id="PF08320">
    <property type="entry name" value="PIG-X"/>
    <property type="match status" value="1"/>
</dbReference>
<comment type="subcellular location">
    <subcellularLocation>
        <location evidence="11">Endoplasmic reticulum membrane</location>
        <topology evidence="11">Single-pass membrane protein</topology>
    </subcellularLocation>
    <subcellularLocation>
        <location evidence="1">Endoplasmic reticulum membrane</location>
        <topology evidence="1">Single-pass type III membrane protein</topology>
    </subcellularLocation>
</comment>
<evidence type="ECO:0000256" key="9">
    <source>
        <dbReference type="ARBA" id="ARBA00023136"/>
    </source>
</evidence>
<keyword evidence="13" id="KW-1185">Reference proteome</keyword>
<keyword evidence="6 11" id="KW-0812">Transmembrane</keyword>
<dbReference type="InterPro" id="IPR042322">
    <property type="entry name" value="Pbn1"/>
</dbReference>
<dbReference type="PANTHER" id="PTHR28533:SF1">
    <property type="entry name" value="PROTEIN PBN1"/>
    <property type="match status" value="1"/>
</dbReference>
<keyword evidence="9 11" id="KW-0472">Membrane</keyword>
<evidence type="ECO:0000256" key="1">
    <source>
        <dbReference type="ARBA" id="ARBA00004643"/>
    </source>
</evidence>
<organism evidence="12 13">
    <name type="scientific">Mycena pura</name>
    <dbReference type="NCBI Taxonomy" id="153505"/>
    <lineage>
        <taxon>Eukaryota</taxon>
        <taxon>Fungi</taxon>
        <taxon>Dikarya</taxon>
        <taxon>Basidiomycota</taxon>
        <taxon>Agaricomycotina</taxon>
        <taxon>Agaricomycetes</taxon>
        <taxon>Agaricomycetidae</taxon>
        <taxon>Agaricales</taxon>
        <taxon>Marasmiineae</taxon>
        <taxon>Mycenaceae</taxon>
        <taxon>Mycena</taxon>
    </lineage>
</organism>
<dbReference type="GO" id="GO:0006506">
    <property type="term" value="P:GPI anchor biosynthetic process"/>
    <property type="evidence" value="ECO:0007669"/>
    <property type="project" value="UniProtKB-KW"/>
</dbReference>
<evidence type="ECO:0000313" key="12">
    <source>
        <dbReference type="EMBL" id="KAJ7211166.1"/>
    </source>
</evidence>
<feature type="transmembrane region" description="Helical" evidence="11">
    <location>
        <begin position="192"/>
        <end position="210"/>
    </location>
</feature>
<comment type="similarity">
    <text evidence="3 11">Belongs to the PIGX family.</text>
</comment>
<keyword evidence="10" id="KW-0325">Glycoprotein</keyword>
<evidence type="ECO:0000256" key="2">
    <source>
        <dbReference type="ARBA" id="ARBA00004687"/>
    </source>
</evidence>
<sequence length="229" mass="24580">MQTSSLAHPQSFHPVFQTTISARGFHGCSLHLYYALPALIFCDPYELSNRADAYSFQHAGPSNLELPVAALDPAAGNASLLLSITPPKSASGELLDVEVEVPLHVRYGAVAAQTANGSSLAPFQRTELPWPEAFFACPARTSTDALPPMPPALAAPFGTSTIFVLKTPEGVTPVEVLETPVGAAADVRTVELWTAVVVMASFFYLVQAMRRTVVRMRASRSAPTREKNE</sequence>
<name>A0AAD6YFU6_9AGAR</name>
<dbReference type="Proteomes" id="UP001219525">
    <property type="component" value="Unassembled WGS sequence"/>
</dbReference>
<dbReference type="AlphaFoldDB" id="A0AAD6YFU6"/>
<dbReference type="GO" id="GO:0005789">
    <property type="term" value="C:endoplasmic reticulum membrane"/>
    <property type="evidence" value="ECO:0007669"/>
    <property type="project" value="UniProtKB-SubCell"/>
</dbReference>
<evidence type="ECO:0000256" key="7">
    <source>
        <dbReference type="ARBA" id="ARBA00022824"/>
    </source>
</evidence>